<name>A0AAE1G305_PETCI</name>
<feature type="compositionally biased region" description="Acidic residues" evidence="1">
    <location>
        <begin position="11"/>
        <end position="23"/>
    </location>
</feature>
<dbReference type="AlphaFoldDB" id="A0AAE1G305"/>
<proteinExistence type="predicted"/>
<evidence type="ECO:0000313" key="2">
    <source>
        <dbReference type="EMBL" id="KAK3884236.1"/>
    </source>
</evidence>
<feature type="region of interest" description="Disordered" evidence="1">
    <location>
        <begin position="1"/>
        <end position="60"/>
    </location>
</feature>
<evidence type="ECO:0000256" key="1">
    <source>
        <dbReference type="SAM" id="MobiDB-lite"/>
    </source>
</evidence>
<keyword evidence="3" id="KW-1185">Reference proteome</keyword>
<gene>
    <name evidence="2" type="ORF">Pcinc_011512</name>
</gene>
<accession>A0AAE1G305</accession>
<organism evidence="2 3">
    <name type="scientific">Petrolisthes cinctipes</name>
    <name type="common">Flat porcelain crab</name>
    <dbReference type="NCBI Taxonomy" id="88211"/>
    <lineage>
        <taxon>Eukaryota</taxon>
        <taxon>Metazoa</taxon>
        <taxon>Ecdysozoa</taxon>
        <taxon>Arthropoda</taxon>
        <taxon>Crustacea</taxon>
        <taxon>Multicrustacea</taxon>
        <taxon>Malacostraca</taxon>
        <taxon>Eumalacostraca</taxon>
        <taxon>Eucarida</taxon>
        <taxon>Decapoda</taxon>
        <taxon>Pleocyemata</taxon>
        <taxon>Anomura</taxon>
        <taxon>Galatheoidea</taxon>
        <taxon>Porcellanidae</taxon>
        <taxon>Petrolisthes</taxon>
    </lineage>
</organism>
<sequence>MEIVDINASDADVDSGSDDEDETYVPLRIPADDNSDDNISSSDEEPLSSNATTRKKSTSKRPTYCWRKKQFDPPNTCFTGEVISPPADAKVCSPLEYFRIFIMKC</sequence>
<reference evidence="2" key="1">
    <citation type="submission" date="2023-10" db="EMBL/GenBank/DDBJ databases">
        <title>Genome assemblies of two species of porcelain crab, Petrolisthes cinctipes and Petrolisthes manimaculis (Anomura: Porcellanidae).</title>
        <authorList>
            <person name="Angst P."/>
        </authorList>
    </citation>
    <scope>NUCLEOTIDE SEQUENCE</scope>
    <source>
        <strain evidence="2">PB745_01</strain>
        <tissue evidence="2">Gill</tissue>
    </source>
</reference>
<protein>
    <submittedName>
        <fullName evidence="2">Uncharacterized protein</fullName>
    </submittedName>
</protein>
<dbReference type="EMBL" id="JAWQEG010000904">
    <property type="protein sequence ID" value="KAK3884236.1"/>
    <property type="molecule type" value="Genomic_DNA"/>
</dbReference>
<dbReference type="Proteomes" id="UP001286313">
    <property type="component" value="Unassembled WGS sequence"/>
</dbReference>
<evidence type="ECO:0000313" key="3">
    <source>
        <dbReference type="Proteomes" id="UP001286313"/>
    </source>
</evidence>
<comment type="caution">
    <text evidence="2">The sequence shown here is derived from an EMBL/GenBank/DDBJ whole genome shotgun (WGS) entry which is preliminary data.</text>
</comment>